<dbReference type="Proteomes" id="UP000886785">
    <property type="component" value="Unassembled WGS sequence"/>
</dbReference>
<comment type="caution">
    <text evidence="1">The sequence shown here is derived from an EMBL/GenBank/DDBJ whole genome shotgun (WGS) entry which is preliminary data.</text>
</comment>
<accession>A0A9D1DNG9</accession>
<protein>
    <recommendedName>
        <fullName evidence="3">Lipoprotein</fullName>
    </recommendedName>
</protein>
<dbReference type="AlphaFoldDB" id="A0A9D1DNG9"/>
<name>A0A9D1DNG9_9FIRM</name>
<reference evidence="1" key="1">
    <citation type="submission" date="2020-10" db="EMBL/GenBank/DDBJ databases">
        <authorList>
            <person name="Gilroy R."/>
        </authorList>
    </citation>
    <scope>NUCLEOTIDE SEQUENCE</scope>
    <source>
        <strain evidence="1">ChiSjej1B19-7085</strain>
    </source>
</reference>
<dbReference type="PROSITE" id="PS51257">
    <property type="entry name" value="PROKAR_LIPOPROTEIN"/>
    <property type="match status" value="1"/>
</dbReference>
<reference evidence="1" key="2">
    <citation type="journal article" date="2021" name="PeerJ">
        <title>Extensive microbial diversity within the chicken gut microbiome revealed by metagenomics and culture.</title>
        <authorList>
            <person name="Gilroy R."/>
            <person name="Ravi A."/>
            <person name="Getino M."/>
            <person name="Pursley I."/>
            <person name="Horton D.L."/>
            <person name="Alikhan N.F."/>
            <person name="Baker D."/>
            <person name="Gharbi K."/>
            <person name="Hall N."/>
            <person name="Watson M."/>
            <person name="Adriaenssens E.M."/>
            <person name="Foster-Nyarko E."/>
            <person name="Jarju S."/>
            <person name="Secka A."/>
            <person name="Antonio M."/>
            <person name="Oren A."/>
            <person name="Chaudhuri R.R."/>
            <person name="La Ragione R."/>
            <person name="Hildebrand F."/>
            <person name="Pallen M.J."/>
        </authorList>
    </citation>
    <scope>NUCLEOTIDE SEQUENCE</scope>
    <source>
        <strain evidence="1">ChiSjej1B19-7085</strain>
    </source>
</reference>
<sequence length="150" mass="16634">MKKMIGLIALLILMGGLVGCNGETVNIDFPFEVRDVENIEMYHYAGVPVSAEKKVVVAESDIIGLYDMFEDLSLEDKQVEETTGADVTSFRFNLSNGTNYELIYVCNGVKNGKLKSPIGNFEYFTSSDIGSYWSNIDLEAVPVEESELPK</sequence>
<evidence type="ECO:0008006" key="3">
    <source>
        <dbReference type="Google" id="ProtNLM"/>
    </source>
</evidence>
<organism evidence="1 2">
    <name type="scientific">Candidatus Gallacutalibacter pullicola</name>
    <dbReference type="NCBI Taxonomy" id="2840830"/>
    <lineage>
        <taxon>Bacteria</taxon>
        <taxon>Bacillati</taxon>
        <taxon>Bacillota</taxon>
        <taxon>Clostridia</taxon>
        <taxon>Eubacteriales</taxon>
        <taxon>Candidatus Gallacutalibacter</taxon>
    </lineage>
</organism>
<evidence type="ECO:0000313" key="2">
    <source>
        <dbReference type="Proteomes" id="UP000886785"/>
    </source>
</evidence>
<evidence type="ECO:0000313" key="1">
    <source>
        <dbReference type="EMBL" id="HIR56036.1"/>
    </source>
</evidence>
<gene>
    <name evidence="1" type="ORF">IAA54_00040</name>
</gene>
<dbReference type="EMBL" id="DVHF01000001">
    <property type="protein sequence ID" value="HIR56036.1"/>
    <property type="molecule type" value="Genomic_DNA"/>
</dbReference>
<proteinExistence type="predicted"/>